<proteinExistence type="predicted"/>
<gene>
    <name evidence="1" type="ORF">L2E82_30174</name>
</gene>
<dbReference type="Proteomes" id="UP001055811">
    <property type="component" value="Linkage Group LG05"/>
</dbReference>
<reference evidence="2" key="1">
    <citation type="journal article" date="2022" name="Mol. Ecol. Resour.">
        <title>The genomes of chicory, endive, great burdock and yacon provide insights into Asteraceae palaeo-polyploidization history and plant inulin production.</title>
        <authorList>
            <person name="Fan W."/>
            <person name="Wang S."/>
            <person name="Wang H."/>
            <person name="Wang A."/>
            <person name="Jiang F."/>
            <person name="Liu H."/>
            <person name="Zhao H."/>
            <person name="Xu D."/>
            <person name="Zhang Y."/>
        </authorList>
    </citation>
    <scope>NUCLEOTIDE SEQUENCE [LARGE SCALE GENOMIC DNA]</scope>
    <source>
        <strain evidence="2">cv. Punajuju</strain>
    </source>
</reference>
<comment type="caution">
    <text evidence="1">The sequence shown here is derived from an EMBL/GenBank/DDBJ whole genome shotgun (WGS) entry which is preliminary data.</text>
</comment>
<sequence>MDHTSSKPTPSFRAKIKQKLYLHRRLATSQHAKLNSHENFVGIALVTLINAEMKFKDKWLACISIGDRAGPEGELNSTNMPIWNSEKKFVLESNGPHIAKISVFETNRLSKNNLIEYCEIDLFEFLSRASDSDIEVFDLSDPSSSNVVVGKISISCCIEDYKGDGKLSFLKELFKAADVNGDGVVSMDELATLLVVQQENREPLINCCPVCGEIVEIYDK</sequence>
<keyword evidence="2" id="KW-1185">Reference proteome</keyword>
<evidence type="ECO:0000313" key="2">
    <source>
        <dbReference type="Proteomes" id="UP001055811"/>
    </source>
</evidence>
<accession>A0ACB9CZH8</accession>
<name>A0ACB9CZH8_CICIN</name>
<reference evidence="1 2" key="2">
    <citation type="journal article" date="2022" name="Mol. Ecol. Resour.">
        <title>The genomes of chicory, endive, great burdock and yacon provide insights into Asteraceae paleo-polyploidization history and plant inulin production.</title>
        <authorList>
            <person name="Fan W."/>
            <person name="Wang S."/>
            <person name="Wang H."/>
            <person name="Wang A."/>
            <person name="Jiang F."/>
            <person name="Liu H."/>
            <person name="Zhao H."/>
            <person name="Xu D."/>
            <person name="Zhang Y."/>
        </authorList>
    </citation>
    <scope>NUCLEOTIDE SEQUENCE [LARGE SCALE GENOMIC DNA]</scope>
    <source>
        <strain evidence="2">cv. Punajuju</strain>
        <tissue evidence="1">Leaves</tissue>
    </source>
</reference>
<dbReference type="EMBL" id="CM042013">
    <property type="protein sequence ID" value="KAI3739763.1"/>
    <property type="molecule type" value="Genomic_DNA"/>
</dbReference>
<protein>
    <submittedName>
        <fullName evidence="1">Uncharacterized protein</fullName>
    </submittedName>
</protein>
<organism evidence="1 2">
    <name type="scientific">Cichorium intybus</name>
    <name type="common">Chicory</name>
    <dbReference type="NCBI Taxonomy" id="13427"/>
    <lineage>
        <taxon>Eukaryota</taxon>
        <taxon>Viridiplantae</taxon>
        <taxon>Streptophyta</taxon>
        <taxon>Embryophyta</taxon>
        <taxon>Tracheophyta</taxon>
        <taxon>Spermatophyta</taxon>
        <taxon>Magnoliopsida</taxon>
        <taxon>eudicotyledons</taxon>
        <taxon>Gunneridae</taxon>
        <taxon>Pentapetalae</taxon>
        <taxon>asterids</taxon>
        <taxon>campanulids</taxon>
        <taxon>Asterales</taxon>
        <taxon>Asteraceae</taxon>
        <taxon>Cichorioideae</taxon>
        <taxon>Cichorieae</taxon>
        <taxon>Cichoriinae</taxon>
        <taxon>Cichorium</taxon>
    </lineage>
</organism>
<evidence type="ECO:0000313" key="1">
    <source>
        <dbReference type="EMBL" id="KAI3739763.1"/>
    </source>
</evidence>